<evidence type="ECO:0000313" key="9">
    <source>
        <dbReference type="Proteomes" id="UP000273119"/>
    </source>
</evidence>
<keyword evidence="2 8" id="KW-0808">Transferase</keyword>
<reference evidence="8 9" key="1">
    <citation type="submission" date="2018-07" db="EMBL/GenBank/DDBJ databases">
        <title>Arthrobacter sp. nov., isolated from raw cow's milk with high bacterial count.</title>
        <authorList>
            <person name="Hahne J."/>
            <person name="Isele D."/>
            <person name="Lipski A."/>
        </authorList>
    </citation>
    <scope>NUCLEOTIDE SEQUENCE [LARGE SCALE GENOMIC DNA]</scope>
    <source>
        <strain evidence="8 9">JZ R-183</strain>
    </source>
</reference>
<feature type="domain" description="Aminoglycoside phosphotransferase" evidence="7">
    <location>
        <begin position="51"/>
        <end position="252"/>
    </location>
</feature>
<sequence>MSIPAGPVRVPAQVLRLARELGAPGEPEPHLTPVWRNGLGGLTFRVTTGKQLATGNGPRVHFLKHGPLDPETSMAQEAKRLAWAAPHTPVPRVVSHGKDTTHEWLITEALDGLSAVDPRWLAAPETAARAVGQGLRALHDALPTENCPFDWSVHARLTNAAQRGIDVPPALRDAPPIDRLVVCHGDACVPNTLLDDAGHPSGHVDLGALGLGDFWADLAVASMSTEWNYGPGYEATLIEAYGVEPDREQLAYYRALWNAT</sequence>
<protein>
    <submittedName>
        <fullName evidence="8">Aminoglycoside 3'-phosphotransferase</fullName>
    </submittedName>
</protein>
<dbReference type="GO" id="GO:0016301">
    <property type="term" value="F:kinase activity"/>
    <property type="evidence" value="ECO:0007669"/>
    <property type="project" value="UniProtKB-KW"/>
</dbReference>
<keyword evidence="3" id="KW-0547">Nucleotide-binding</keyword>
<evidence type="ECO:0000259" key="7">
    <source>
        <dbReference type="Pfam" id="PF01636"/>
    </source>
</evidence>
<name>A0A496PJQ8_9MICC</name>
<evidence type="ECO:0000256" key="1">
    <source>
        <dbReference type="ARBA" id="ARBA00006219"/>
    </source>
</evidence>
<dbReference type="GO" id="GO:0016773">
    <property type="term" value="F:phosphotransferase activity, alcohol group as acceptor"/>
    <property type="evidence" value="ECO:0007669"/>
    <property type="project" value="InterPro"/>
</dbReference>
<comment type="caution">
    <text evidence="8">The sequence shown here is derived from an EMBL/GenBank/DDBJ whole genome shotgun (WGS) entry which is preliminary data.</text>
</comment>
<dbReference type="CDD" id="cd05150">
    <property type="entry name" value="APH"/>
    <property type="match status" value="1"/>
</dbReference>
<dbReference type="PANTHER" id="PTHR21310:SF41">
    <property type="entry name" value="3'-PHOSPHOTRANSFERASE, PUTATIVE-RELATED"/>
    <property type="match status" value="1"/>
</dbReference>
<proteinExistence type="inferred from homology"/>
<evidence type="ECO:0000256" key="3">
    <source>
        <dbReference type="ARBA" id="ARBA00022741"/>
    </source>
</evidence>
<keyword evidence="6" id="KW-0046">Antibiotic resistance</keyword>
<dbReference type="Proteomes" id="UP000273119">
    <property type="component" value="Unassembled WGS sequence"/>
</dbReference>
<comment type="similarity">
    <text evidence="1">Belongs to the aminoglycoside phosphotransferase family.</text>
</comment>
<evidence type="ECO:0000256" key="6">
    <source>
        <dbReference type="ARBA" id="ARBA00023251"/>
    </source>
</evidence>
<dbReference type="SUPFAM" id="SSF56112">
    <property type="entry name" value="Protein kinase-like (PK-like)"/>
    <property type="match status" value="1"/>
</dbReference>
<evidence type="ECO:0000256" key="4">
    <source>
        <dbReference type="ARBA" id="ARBA00022777"/>
    </source>
</evidence>
<dbReference type="Pfam" id="PF01636">
    <property type="entry name" value="APH"/>
    <property type="match status" value="1"/>
</dbReference>
<dbReference type="InterPro" id="IPR024165">
    <property type="entry name" value="Kan/Strep_kinase"/>
</dbReference>
<keyword evidence="5" id="KW-0067">ATP-binding</keyword>
<organism evidence="8 9">
    <name type="scientific">Galactobacter caseinivorans</name>
    <dbReference type="NCBI Taxonomy" id="2676123"/>
    <lineage>
        <taxon>Bacteria</taxon>
        <taxon>Bacillati</taxon>
        <taxon>Actinomycetota</taxon>
        <taxon>Actinomycetes</taxon>
        <taxon>Micrococcales</taxon>
        <taxon>Micrococcaceae</taxon>
        <taxon>Galactobacter</taxon>
    </lineage>
</organism>
<accession>A0A496PJQ8</accession>
<dbReference type="RefSeq" id="WP_121484758.1">
    <property type="nucleotide sequence ID" value="NZ_QQXL01000003.1"/>
</dbReference>
<dbReference type="InterPro" id="IPR051678">
    <property type="entry name" value="AGP_Transferase"/>
</dbReference>
<dbReference type="Gene3D" id="3.90.1200.10">
    <property type="match status" value="1"/>
</dbReference>
<evidence type="ECO:0000256" key="5">
    <source>
        <dbReference type="ARBA" id="ARBA00022840"/>
    </source>
</evidence>
<evidence type="ECO:0000256" key="2">
    <source>
        <dbReference type="ARBA" id="ARBA00022679"/>
    </source>
</evidence>
<dbReference type="GO" id="GO:0046677">
    <property type="term" value="P:response to antibiotic"/>
    <property type="evidence" value="ECO:0007669"/>
    <property type="project" value="UniProtKB-KW"/>
</dbReference>
<dbReference type="InterPro" id="IPR011009">
    <property type="entry name" value="Kinase-like_dom_sf"/>
</dbReference>
<dbReference type="AlphaFoldDB" id="A0A496PJQ8"/>
<dbReference type="PANTHER" id="PTHR21310">
    <property type="entry name" value="AMINOGLYCOSIDE PHOSPHOTRANSFERASE-RELATED-RELATED"/>
    <property type="match status" value="1"/>
</dbReference>
<dbReference type="Gene3D" id="3.30.200.20">
    <property type="entry name" value="Phosphorylase Kinase, domain 1"/>
    <property type="match status" value="1"/>
</dbReference>
<dbReference type="EMBL" id="QQXL01000003">
    <property type="protein sequence ID" value="RKW70733.1"/>
    <property type="molecule type" value="Genomic_DNA"/>
</dbReference>
<gene>
    <name evidence="8" type="ORF">DWQ67_06415</name>
</gene>
<keyword evidence="4" id="KW-0418">Kinase</keyword>
<dbReference type="GO" id="GO:0005524">
    <property type="term" value="F:ATP binding"/>
    <property type="evidence" value="ECO:0007669"/>
    <property type="project" value="UniProtKB-KW"/>
</dbReference>
<dbReference type="InterPro" id="IPR002575">
    <property type="entry name" value="Aminoglycoside_PTrfase"/>
</dbReference>
<evidence type="ECO:0000313" key="8">
    <source>
        <dbReference type="EMBL" id="RKW70733.1"/>
    </source>
</evidence>
<keyword evidence="9" id="KW-1185">Reference proteome</keyword>